<dbReference type="AlphaFoldDB" id="A0A4C1TWF7"/>
<comment type="caution">
    <text evidence="1">The sequence shown here is derived from an EMBL/GenBank/DDBJ whole genome shotgun (WGS) entry which is preliminary data.</text>
</comment>
<reference evidence="1 2" key="1">
    <citation type="journal article" date="2019" name="Commun. Biol.">
        <title>The bagworm genome reveals a unique fibroin gene that provides high tensile strength.</title>
        <authorList>
            <person name="Kono N."/>
            <person name="Nakamura H."/>
            <person name="Ohtoshi R."/>
            <person name="Tomita M."/>
            <person name="Numata K."/>
            <person name="Arakawa K."/>
        </authorList>
    </citation>
    <scope>NUCLEOTIDE SEQUENCE [LARGE SCALE GENOMIC DNA]</scope>
</reference>
<evidence type="ECO:0000313" key="2">
    <source>
        <dbReference type="Proteomes" id="UP000299102"/>
    </source>
</evidence>
<sequence>MFELEELLLIKIWTIFNIIIPNIDMTVTQAELASSTVTSVSTFAPDSYESKLCPVAVLEFKVELGPRLRMRSGSQFHVGAGD</sequence>
<gene>
    <name evidence="1" type="ORF">EVAR_14762_1</name>
</gene>
<protein>
    <submittedName>
        <fullName evidence="1">Uncharacterized protein</fullName>
    </submittedName>
</protein>
<organism evidence="1 2">
    <name type="scientific">Eumeta variegata</name>
    <name type="common">Bagworm moth</name>
    <name type="synonym">Eumeta japonica</name>
    <dbReference type="NCBI Taxonomy" id="151549"/>
    <lineage>
        <taxon>Eukaryota</taxon>
        <taxon>Metazoa</taxon>
        <taxon>Ecdysozoa</taxon>
        <taxon>Arthropoda</taxon>
        <taxon>Hexapoda</taxon>
        <taxon>Insecta</taxon>
        <taxon>Pterygota</taxon>
        <taxon>Neoptera</taxon>
        <taxon>Endopterygota</taxon>
        <taxon>Lepidoptera</taxon>
        <taxon>Glossata</taxon>
        <taxon>Ditrysia</taxon>
        <taxon>Tineoidea</taxon>
        <taxon>Psychidae</taxon>
        <taxon>Oiketicinae</taxon>
        <taxon>Eumeta</taxon>
    </lineage>
</organism>
<dbReference type="EMBL" id="BGZK01000096">
    <property type="protein sequence ID" value="GBP18369.1"/>
    <property type="molecule type" value="Genomic_DNA"/>
</dbReference>
<keyword evidence="2" id="KW-1185">Reference proteome</keyword>
<name>A0A4C1TWF7_EUMVA</name>
<dbReference type="Proteomes" id="UP000299102">
    <property type="component" value="Unassembled WGS sequence"/>
</dbReference>
<proteinExistence type="predicted"/>
<evidence type="ECO:0000313" key="1">
    <source>
        <dbReference type="EMBL" id="GBP18369.1"/>
    </source>
</evidence>
<accession>A0A4C1TWF7</accession>